<name>A0A0D2CLK3_9EURO</name>
<protein>
    <recommendedName>
        <fullName evidence="11">Cytochrome P450</fullName>
    </recommendedName>
</protein>
<evidence type="ECO:0000256" key="5">
    <source>
        <dbReference type="ARBA" id="ARBA00023002"/>
    </source>
</evidence>
<dbReference type="InterPro" id="IPR036396">
    <property type="entry name" value="Cyt_P450_sf"/>
</dbReference>
<dbReference type="STRING" id="5601.A0A0D2CLK3"/>
<feature type="transmembrane region" description="Helical" evidence="8">
    <location>
        <begin position="12"/>
        <end position="33"/>
    </location>
</feature>
<dbReference type="InterPro" id="IPR050121">
    <property type="entry name" value="Cytochrome_P450_monoxygenase"/>
</dbReference>
<evidence type="ECO:0000256" key="7">
    <source>
        <dbReference type="ARBA" id="ARBA00023033"/>
    </source>
</evidence>
<evidence type="ECO:0000256" key="3">
    <source>
        <dbReference type="ARBA" id="ARBA00022617"/>
    </source>
</evidence>
<dbReference type="InterPro" id="IPR001128">
    <property type="entry name" value="Cyt_P450"/>
</dbReference>
<sequence>MDWKEYTFGAMYSHPLLLVSLLLVVYLTTLSIYRLYFSPLAKFPGPKLAALSSWYAAYHDLVRGGKYVWVVEEMHRKYGPVVRVRPDALHFNDPRFIDEIYAQSPKRRRERYKTVVQNLQAPGSMLATIDHDFHRKRRSVLNPYFSQQNVRRLEPVINDTLAALLHRMDGWAKTGTPIQMSVAFRAATKDIIQA</sequence>
<dbReference type="SUPFAM" id="SSF48264">
    <property type="entry name" value="Cytochrome P450"/>
    <property type="match status" value="1"/>
</dbReference>
<comment type="similarity">
    <text evidence="2">Belongs to the cytochrome P450 family.</text>
</comment>
<dbReference type="PANTHER" id="PTHR24305:SF157">
    <property type="entry name" value="N-ACETYLTRYPTOPHAN 6-HYDROXYLASE IVOC-RELATED"/>
    <property type="match status" value="1"/>
</dbReference>
<evidence type="ECO:0000256" key="8">
    <source>
        <dbReference type="SAM" id="Phobius"/>
    </source>
</evidence>
<evidence type="ECO:0000313" key="9">
    <source>
        <dbReference type="EMBL" id="KIW66116.1"/>
    </source>
</evidence>
<keyword evidence="4" id="KW-0479">Metal-binding</keyword>
<keyword evidence="7" id="KW-0503">Monooxygenase</keyword>
<dbReference type="HOGENOM" id="CLU_121032_0_0_1"/>
<dbReference type="EMBL" id="KN846960">
    <property type="protein sequence ID" value="KIW66116.1"/>
    <property type="molecule type" value="Genomic_DNA"/>
</dbReference>
<reference evidence="9 10" key="1">
    <citation type="submission" date="2015-01" db="EMBL/GenBank/DDBJ databases">
        <title>The Genome Sequence of Capronia semiimmersa CBS27337.</title>
        <authorList>
            <consortium name="The Broad Institute Genomics Platform"/>
            <person name="Cuomo C."/>
            <person name="de Hoog S."/>
            <person name="Gorbushina A."/>
            <person name="Stielow B."/>
            <person name="Teixiera M."/>
            <person name="Abouelleil A."/>
            <person name="Chapman S.B."/>
            <person name="Priest M."/>
            <person name="Young S.K."/>
            <person name="Wortman J."/>
            <person name="Nusbaum C."/>
            <person name="Birren B."/>
        </authorList>
    </citation>
    <scope>NUCLEOTIDE SEQUENCE [LARGE SCALE GENOMIC DNA]</scope>
    <source>
        <strain evidence="9 10">CBS 27337</strain>
    </source>
</reference>
<keyword evidence="10" id="KW-1185">Reference proteome</keyword>
<evidence type="ECO:0008006" key="11">
    <source>
        <dbReference type="Google" id="ProtNLM"/>
    </source>
</evidence>
<keyword evidence="8" id="KW-0812">Transmembrane</keyword>
<evidence type="ECO:0000256" key="6">
    <source>
        <dbReference type="ARBA" id="ARBA00023004"/>
    </source>
</evidence>
<dbReference type="Gene3D" id="1.10.630.10">
    <property type="entry name" value="Cytochrome P450"/>
    <property type="match status" value="1"/>
</dbReference>
<comment type="cofactor">
    <cofactor evidence="1">
        <name>heme</name>
        <dbReference type="ChEBI" id="CHEBI:30413"/>
    </cofactor>
</comment>
<keyword evidence="3" id="KW-0349">Heme</keyword>
<gene>
    <name evidence="9" type="ORF">PV04_08320</name>
</gene>
<proteinExistence type="inferred from homology"/>
<accession>A0A0D2CLK3</accession>
<keyword evidence="8" id="KW-1133">Transmembrane helix</keyword>
<dbReference type="PANTHER" id="PTHR24305">
    <property type="entry name" value="CYTOCHROME P450"/>
    <property type="match status" value="1"/>
</dbReference>
<evidence type="ECO:0000256" key="2">
    <source>
        <dbReference type="ARBA" id="ARBA00010617"/>
    </source>
</evidence>
<keyword evidence="8" id="KW-0472">Membrane</keyword>
<dbReference type="GO" id="GO:0004497">
    <property type="term" value="F:monooxygenase activity"/>
    <property type="evidence" value="ECO:0007669"/>
    <property type="project" value="UniProtKB-KW"/>
</dbReference>
<dbReference type="Proteomes" id="UP000054266">
    <property type="component" value="Unassembled WGS sequence"/>
</dbReference>
<dbReference type="GO" id="GO:0020037">
    <property type="term" value="F:heme binding"/>
    <property type="evidence" value="ECO:0007669"/>
    <property type="project" value="InterPro"/>
</dbReference>
<dbReference type="GO" id="GO:0005506">
    <property type="term" value="F:iron ion binding"/>
    <property type="evidence" value="ECO:0007669"/>
    <property type="project" value="InterPro"/>
</dbReference>
<keyword evidence="6" id="KW-0408">Iron</keyword>
<dbReference type="Pfam" id="PF00067">
    <property type="entry name" value="p450"/>
    <property type="match status" value="1"/>
</dbReference>
<evidence type="ECO:0000313" key="10">
    <source>
        <dbReference type="Proteomes" id="UP000054266"/>
    </source>
</evidence>
<evidence type="ECO:0000256" key="4">
    <source>
        <dbReference type="ARBA" id="ARBA00022723"/>
    </source>
</evidence>
<dbReference type="GO" id="GO:0016705">
    <property type="term" value="F:oxidoreductase activity, acting on paired donors, with incorporation or reduction of molecular oxygen"/>
    <property type="evidence" value="ECO:0007669"/>
    <property type="project" value="InterPro"/>
</dbReference>
<keyword evidence="5" id="KW-0560">Oxidoreductase</keyword>
<evidence type="ECO:0000256" key="1">
    <source>
        <dbReference type="ARBA" id="ARBA00001971"/>
    </source>
</evidence>
<organism evidence="9 10">
    <name type="scientific">Phialophora macrospora</name>
    <dbReference type="NCBI Taxonomy" id="1851006"/>
    <lineage>
        <taxon>Eukaryota</taxon>
        <taxon>Fungi</taxon>
        <taxon>Dikarya</taxon>
        <taxon>Ascomycota</taxon>
        <taxon>Pezizomycotina</taxon>
        <taxon>Eurotiomycetes</taxon>
        <taxon>Chaetothyriomycetidae</taxon>
        <taxon>Chaetothyriales</taxon>
        <taxon>Herpotrichiellaceae</taxon>
        <taxon>Phialophora</taxon>
    </lineage>
</organism>
<dbReference type="AlphaFoldDB" id="A0A0D2CLK3"/>